<evidence type="ECO:0000313" key="2">
    <source>
        <dbReference type="Proteomes" id="UP001152622"/>
    </source>
</evidence>
<organism evidence="1 2">
    <name type="scientific">Synaphobranchus kaupii</name>
    <name type="common">Kaup's arrowtooth eel</name>
    <dbReference type="NCBI Taxonomy" id="118154"/>
    <lineage>
        <taxon>Eukaryota</taxon>
        <taxon>Metazoa</taxon>
        <taxon>Chordata</taxon>
        <taxon>Craniata</taxon>
        <taxon>Vertebrata</taxon>
        <taxon>Euteleostomi</taxon>
        <taxon>Actinopterygii</taxon>
        <taxon>Neopterygii</taxon>
        <taxon>Teleostei</taxon>
        <taxon>Anguilliformes</taxon>
        <taxon>Synaphobranchidae</taxon>
        <taxon>Synaphobranchus</taxon>
    </lineage>
</organism>
<sequence length="86" mass="9290">MTTKERNDYSSSSTVVGSAVCERRRAAIVRLISSAKAARPLPHFARRDAAVFALARSPYAAPTRQRTGVGVRAQGVHVLATHWNGT</sequence>
<evidence type="ECO:0000313" key="1">
    <source>
        <dbReference type="EMBL" id="KAJ8341521.1"/>
    </source>
</evidence>
<gene>
    <name evidence="1" type="ORF">SKAU_G00338120</name>
</gene>
<dbReference type="EMBL" id="JAINUF010000015">
    <property type="protein sequence ID" value="KAJ8341521.1"/>
    <property type="molecule type" value="Genomic_DNA"/>
</dbReference>
<comment type="caution">
    <text evidence="1">The sequence shown here is derived from an EMBL/GenBank/DDBJ whole genome shotgun (WGS) entry which is preliminary data.</text>
</comment>
<accession>A0A9Q1IJ59</accession>
<protein>
    <submittedName>
        <fullName evidence="1">Uncharacterized protein</fullName>
    </submittedName>
</protein>
<proteinExistence type="predicted"/>
<dbReference type="Proteomes" id="UP001152622">
    <property type="component" value="Chromosome 15"/>
</dbReference>
<name>A0A9Q1IJ59_SYNKA</name>
<keyword evidence="2" id="KW-1185">Reference proteome</keyword>
<dbReference type="AlphaFoldDB" id="A0A9Q1IJ59"/>
<reference evidence="1" key="1">
    <citation type="journal article" date="2023" name="Science">
        <title>Genome structures resolve the early diversification of teleost fishes.</title>
        <authorList>
            <person name="Parey E."/>
            <person name="Louis A."/>
            <person name="Montfort J."/>
            <person name="Bouchez O."/>
            <person name="Roques C."/>
            <person name="Iampietro C."/>
            <person name="Lluch J."/>
            <person name="Castinel A."/>
            <person name="Donnadieu C."/>
            <person name="Desvignes T."/>
            <person name="Floi Bucao C."/>
            <person name="Jouanno E."/>
            <person name="Wen M."/>
            <person name="Mejri S."/>
            <person name="Dirks R."/>
            <person name="Jansen H."/>
            <person name="Henkel C."/>
            <person name="Chen W.J."/>
            <person name="Zahm M."/>
            <person name="Cabau C."/>
            <person name="Klopp C."/>
            <person name="Thompson A.W."/>
            <person name="Robinson-Rechavi M."/>
            <person name="Braasch I."/>
            <person name="Lecointre G."/>
            <person name="Bobe J."/>
            <person name="Postlethwait J.H."/>
            <person name="Berthelot C."/>
            <person name="Roest Crollius H."/>
            <person name="Guiguen Y."/>
        </authorList>
    </citation>
    <scope>NUCLEOTIDE SEQUENCE</scope>
    <source>
        <strain evidence="1">WJC10195</strain>
    </source>
</reference>